<sequence>MGSPAPPSRTPGLPGSQRQPSLGLGNSSEAERTGRRHLVAMGAAIFVAEKEQHSQFGCQGVTYVTTVDPEKLLVPSFKKLRVALMTAKWKRKMTKATQETEVPTWGQLKKLTTEAWQMAEKQEVEATPSTMFRAMLALVSCQSSAKSCAAKSKDSE</sequence>
<gene>
    <name evidence="3" type="ORF">QTO34_013060</name>
</gene>
<feature type="compositionally biased region" description="Polar residues" evidence="1">
    <location>
        <begin position="16"/>
        <end position="28"/>
    </location>
</feature>
<dbReference type="EMBL" id="JAULJE010000028">
    <property type="protein sequence ID" value="KAK1327558.1"/>
    <property type="molecule type" value="Genomic_DNA"/>
</dbReference>
<evidence type="ECO:0000313" key="3">
    <source>
        <dbReference type="EMBL" id="KAK1327558.1"/>
    </source>
</evidence>
<evidence type="ECO:0000313" key="4">
    <source>
        <dbReference type="Proteomes" id="UP001177744"/>
    </source>
</evidence>
<accession>A0AA40HAI1</accession>
<comment type="caution">
    <text evidence="3">The sequence shown here is derived from an EMBL/GenBank/DDBJ whole genome shotgun (WGS) entry which is preliminary data.</text>
</comment>
<evidence type="ECO:0000259" key="2">
    <source>
        <dbReference type="Pfam" id="PF15695"/>
    </source>
</evidence>
<feature type="domain" description="Rec21/ENK19" evidence="2">
    <location>
        <begin position="91"/>
        <end position="150"/>
    </location>
</feature>
<dbReference type="InterPro" id="IPR059105">
    <property type="entry name" value="Rec21/ENK19"/>
</dbReference>
<reference evidence="3" key="1">
    <citation type="submission" date="2023-06" db="EMBL/GenBank/DDBJ databases">
        <title>Reference genome for the Northern bat (Eptesicus nilssonii), a most northern bat species.</title>
        <authorList>
            <person name="Laine V.N."/>
            <person name="Pulliainen A.T."/>
            <person name="Lilley T.M."/>
        </authorList>
    </citation>
    <scope>NUCLEOTIDE SEQUENCE</scope>
    <source>
        <strain evidence="3">BLF_Eptnil</strain>
        <tissue evidence="3">Kidney</tissue>
    </source>
</reference>
<organism evidence="3 4">
    <name type="scientific">Cnephaeus nilssonii</name>
    <name type="common">Northern bat</name>
    <name type="synonym">Eptesicus nilssonii</name>
    <dbReference type="NCBI Taxonomy" id="3371016"/>
    <lineage>
        <taxon>Eukaryota</taxon>
        <taxon>Metazoa</taxon>
        <taxon>Chordata</taxon>
        <taxon>Craniata</taxon>
        <taxon>Vertebrata</taxon>
        <taxon>Euteleostomi</taxon>
        <taxon>Mammalia</taxon>
        <taxon>Eutheria</taxon>
        <taxon>Laurasiatheria</taxon>
        <taxon>Chiroptera</taxon>
        <taxon>Yangochiroptera</taxon>
        <taxon>Vespertilionidae</taxon>
        <taxon>Cnephaeus</taxon>
    </lineage>
</organism>
<feature type="region of interest" description="Disordered" evidence="1">
    <location>
        <begin position="1"/>
        <end position="31"/>
    </location>
</feature>
<dbReference type="Pfam" id="PF15695">
    <property type="entry name" value="HERV-K_REC"/>
    <property type="match status" value="1"/>
</dbReference>
<protein>
    <recommendedName>
        <fullName evidence="2">Rec21/ENK19 domain-containing protein</fullName>
    </recommendedName>
</protein>
<evidence type="ECO:0000256" key="1">
    <source>
        <dbReference type="SAM" id="MobiDB-lite"/>
    </source>
</evidence>
<keyword evidence="4" id="KW-1185">Reference proteome</keyword>
<dbReference type="Proteomes" id="UP001177744">
    <property type="component" value="Unassembled WGS sequence"/>
</dbReference>
<proteinExistence type="predicted"/>
<name>A0AA40HAI1_CNENI</name>
<dbReference type="AlphaFoldDB" id="A0AA40HAI1"/>